<name>A0ABN1P4C6_9PSEU</name>
<dbReference type="RefSeq" id="WP_343938405.1">
    <property type="nucleotide sequence ID" value="NZ_BAAAHP010000013.1"/>
</dbReference>
<accession>A0ABN1P4C6</accession>
<gene>
    <name evidence="2" type="ORF">GCM10009559_05000</name>
</gene>
<dbReference type="Gene3D" id="3.90.180.10">
    <property type="entry name" value="Medium-chain alcohol dehydrogenases, catalytic domain"/>
    <property type="match status" value="1"/>
</dbReference>
<organism evidence="2 3">
    <name type="scientific">Pseudonocardia zijingensis</name>
    <dbReference type="NCBI Taxonomy" id="153376"/>
    <lineage>
        <taxon>Bacteria</taxon>
        <taxon>Bacillati</taxon>
        <taxon>Actinomycetota</taxon>
        <taxon>Actinomycetes</taxon>
        <taxon>Pseudonocardiales</taxon>
        <taxon>Pseudonocardiaceae</taxon>
        <taxon>Pseudonocardia</taxon>
    </lineage>
</organism>
<evidence type="ECO:0000313" key="2">
    <source>
        <dbReference type="EMBL" id="GAA0921858.1"/>
    </source>
</evidence>
<evidence type="ECO:0000313" key="3">
    <source>
        <dbReference type="Proteomes" id="UP001499967"/>
    </source>
</evidence>
<dbReference type="Pfam" id="PF13602">
    <property type="entry name" value="ADH_zinc_N_2"/>
    <property type="match status" value="1"/>
</dbReference>
<keyword evidence="1" id="KW-0560">Oxidoreductase</keyword>
<proteinExistence type="predicted"/>
<dbReference type="PANTHER" id="PTHR44054:SF1">
    <property type="entry name" value="SYNAPTIC VESICLE MEMBRANE PROTEIN VAT-1 HOMOLOG"/>
    <property type="match status" value="1"/>
</dbReference>
<dbReference type="EMBL" id="BAAAHP010000013">
    <property type="protein sequence ID" value="GAA0921858.1"/>
    <property type="molecule type" value="Genomic_DNA"/>
</dbReference>
<dbReference type="Gene3D" id="3.40.50.720">
    <property type="entry name" value="NAD(P)-binding Rossmann-like Domain"/>
    <property type="match status" value="1"/>
</dbReference>
<dbReference type="PANTHER" id="PTHR44054">
    <property type="entry name" value="SYNAPTIC VESICLE MEMBRANE PROTEIN VAT-1 HOMOLOG-LIKE"/>
    <property type="match status" value="1"/>
</dbReference>
<dbReference type="InterPro" id="IPR036291">
    <property type="entry name" value="NAD(P)-bd_dom_sf"/>
</dbReference>
<sequence>MAVDYTRPHWEKELPPFDLVLDPLGADSFARSYRMLRPGGRLVPFGAISEFDGGRRRAADPASDFRVLTGLSTAQQLVDSKTVIGLDLRVLWDDRDTLQPWLAPLLPMLRDGTIAPVVSEVLPFTEAAAAHDALVERRNIGKVVLVP</sequence>
<evidence type="ECO:0008006" key="4">
    <source>
        <dbReference type="Google" id="ProtNLM"/>
    </source>
</evidence>
<reference evidence="2 3" key="1">
    <citation type="journal article" date="2019" name="Int. J. Syst. Evol. Microbiol.">
        <title>The Global Catalogue of Microorganisms (GCM) 10K type strain sequencing project: providing services to taxonomists for standard genome sequencing and annotation.</title>
        <authorList>
            <consortium name="The Broad Institute Genomics Platform"/>
            <consortium name="The Broad Institute Genome Sequencing Center for Infectious Disease"/>
            <person name="Wu L."/>
            <person name="Ma J."/>
        </authorList>
    </citation>
    <scope>NUCLEOTIDE SEQUENCE [LARGE SCALE GENOMIC DNA]</scope>
    <source>
        <strain evidence="2 3">JCM 11117</strain>
    </source>
</reference>
<comment type="caution">
    <text evidence="2">The sequence shown here is derived from an EMBL/GenBank/DDBJ whole genome shotgun (WGS) entry which is preliminary data.</text>
</comment>
<dbReference type="SUPFAM" id="SSF51735">
    <property type="entry name" value="NAD(P)-binding Rossmann-fold domains"/>
    <property type="match status" value="1"/>
</dbReference>
<dbReference type="Proteomes" id="UP001499967">
    <property type="component" value="Unassembled WGS sequence"/>
</dbReference>
<evidence type="ECO:0000256" key="1">
    <source>
        <dbReference type="ARBA" id="ARBA00023002"/>
    </source>
</evidence>
<protein>
    <recommendedName>
        <fullName evidence="4">Zinc-binding alcohol dehydrogenase family protein</fullName>
    </recommendedName>
</protein>
<keyword evidence="3" id="KW-1185">Reference proteome</keyword>
<dbReference type="InterPro" id="IPR052100">
    <property type="entry name" value="SV-ATPase_mito-regulator"/>
</dbReference>